<accession>A0A937JWX3</accession>
<evidence type="ECO:0000313" key="7">
    <source>
        <dbReference type="EMBL" id="MBL3654938.1"/>
    </source>
</evidence>
<dbReference type="NCBIfam" id="NF037997">
    <property type="entry name" value="Na_Pi_symport"/>
    <property type="match status" value="2"/>
</dbReference>
<feature type="transmembrane region" description="Helical" evidence="6">
    <location>
        <begin position="73"/>
        <end position="92"/>
    </location>
</feature>
<sequence length="504" mass="56766">MFLFSIDMMGESFSHLGRGVAESILFATSNPFIGLFIGLLITAIIQSSSTSTSMIVALVASGSITIAEAVPMIMGANIGTTLTSTIVSLGFITKKTEFRRAIAAGTVHDFFNILTTLILFPLEYYYGFISSLSQYIANMLVDTNSNSSLNEYGFKLFHAFPITPYVVEKINNGFISLGLAFILLFGSIKILSKVIYKMIIGESQDKLRNFVFNRSLKSFAWGMGLTAAVQSSSVTTSLMVPFVATGRVSLKKVTPFIFGANVGTTITAFIAVLFKSNAVISIAITHLLFNLIGVIIFLPFPFMRRIPIRLAVIFGKQTMKHRITGFIYIILTFFLIPFTLIYFNKNASKVNELTYLVQEHEKSYERKVIRKTLANNRNMIMSSGVENDLGDIQQSSVLNIYRNKKLFFINNRFFLINKPGFCWDDENSKGKFQTCITQILPNWDTDFANDSVYVYTRTFYDKKESDSLYRYYISIPEQLLLKTEKVNNQGEVTLTEKLIRINKI</sequence>
<feature type="transmembrane region" description="Helical" evidence="6">
    <location>
        <begin position="323"/>
        <end position="343"/>
    </location>
</feature>
<dbReference type="Proteomes" id="UP000659388">
    <property type="component" value="Unassembled WGS sequence"/>
</dbReference>
<evidence type="ECO:0000313" key="8">
    <source>
        <dbReference type="Proteomes" id="UP000659388"/>
    </source>
</evidence>
<comment type="subcellular location">
    <subcellularLocation>
        <location evidence="1">Cell membrane</location>
        <topology evidence="1">Multi-pass membrane protein</topology>
    </subcellularLocation>
</comment>
<keyword evidence="3 6" id="KW-0812">Transmembrane</keyword>
<evidence type="ECO:0000256" key="6">
    <source>
        <dbReference type="SAM" id="Phobius"/>
    </source>
</evidence>
<gene>
    <name evidence="7" type="ORF">JL102_02250</name>
</gene>
<comment type="caution">
    <text evidence="7">The sequence shown here is derived from an EMBL/GenBank/DDBJ whole genome shotgun (WGS) entry which is preliminary data.</text>
</comment>
<reference evidence="7" key="1">
    <citation type="submission" date="2021-01" db="EMBL/GenBank/DDBJ databases">
        <title>Fulvivirga kasyanovii gen. nov., sp nov., a novel member of the phylum Bacteroidetes isolated from seawater in a mussel farm.</title>
        <authorList>
            <person name="Zhao L.-H."/>
            <person name="Wang Z.-J."/>
        </authorList>
    </citation>
    <scope>NUCLEOTIDE SEQUENCE</scope>
    <source>
        <strain evidence="7">2943</strain>
    </source>
</reference>
<feature type="transmembrane region" description="Helical" evidence="6">
    <location>
        <begin position="20"/>
        <end position="44"/>
    </location>
</feature>
<keyword evidence="8" id="KW-1185">Reference proteome</keyword>
<dbReference type="PANTHER" id="PTHR10010">
    <property type="entry name" value="SOLUTE CARRIER FAMILY 34 SODIUM PHOSPHATE , MEMBER 2-RELATED"/>
    <property type="match status" value="1"/>
</dbReference>
<feature type="transmembrane region" description="Helical" evidence="6">
    <location>
        <begin position="256"/>
        <end position="274"/>
    </location>
</feature>
<feature type="transmembrane region" description="Helical" evidence="6">
    <location>
        <begin position="219"/>
        <end position="244"/>
    </location>
</feature>
<dbReference type="AlphaFoldDB" id="A0A937JWX3"/>
<evidence type="ECO:0000256" key="2">
    <source>
        <dbReference type="ARBA" id="ARBA00022475"/>
    </source>
</evidence>
<evidence type="ECO:0000256" key="4">
    <source>
        <dbReference type="ARBA" id="ARBA00022989"/>
    </source>
</evidence>
<evidence type="ECO:0000256" key="5">
    <source>
        <dbReference type="ARBA" id="ARBA00023136"/>
    </source>
</evidence>
<dbReference type="Pfam" id="PF02690">
    <property type="entry name" value="Na_Pi_cotrans"/>
    <property type="match status" value="2"/>
</dbReference>
<keyword evidence="5 6" id="KW-0472">Membrane</keyword>
<protein>
    <submittedName>
        <fullName evidence="7">Na/Pi symporter</fullName>
    </submittedName>
</protein>
<name>A0A937JWX3_9BACT</name>
<proteinExistence type="predicted"/>
<organism evidence="7 8">
    <name type="scientific">Fulvivirga sediminis</name>
    <dbReference type="NCBI Taxonomy" id="2803949"/>
    <lineage>
        <taxon>Bacteria</taxon>
        <taxon>Pseudomonadati</taxon>
        <taxon>Bacteroidota</taxon>
        <taxon>Cytophagia</taxon>
        <taxon>Cytophagales</taxon>
        <taxon>Fulvivirgaceae</taxon>
        <taxon>Fulvivirga</taxon>
    </lineage>
</organism>
<dbReference type="GO" id="GO:0044341">
    <property type="term" value="P:sodium-dependent phosphate transport"/>
    <property type="evidence" value="ECO:0007669"/>
    <property type="project" value="InterPro"/>
</dbReference>
<dbReference type="InterPro" id="IPR003841">
    <property type="entry name" value="Na/Pi_transpt"/>
</dbReference>
<dbReference type="PANTHER" id="PTHR10010:SF46">
    <property type="entry name" value="SODIUM-DEPENDENT PHOSPHATE TRANSPORT PROTEIN 2B"/>
    <property type="match status" value="1"/>
</dbReference>
<dbReference type="EMBL" id="JAESIY010000001">
    <property type="protein sequence ID" value="MBL3654938.1"/>
    <property type="molecule type" value="Genomic_DNA"/>
</dbReference>
<dbReference type="GO" id="GO:0005436">
    <property type="term" value="F:sodium:phosphate symporter activity"/>
    <property type="evidence" value="ECO:0007669"/>
    <property type="project" value="InterPro"/>
</dbReference>
<keyword evidence="4 6" id="KW-1133">Transmembrane helix</keyword>
<dbReference type="GO" id="GO:0005886">
    <property type="term" value="C:plasma membrane"/>
    <property type="evidence" value="ECO:0007669"/>
    <property type="project" value="UniProtKB-SubCell"/>
</dbReference>
<evidence type="ECO:0000256" key="1">
    <source>
        <dbReference type="ARBA" id="ARBA00004651"/>
    </source>
</evidence>
<feature type="transmembrane region" description="Helical" evidence="6">
    <location>
        <begin position="280"/>
        <end position="302"/>
    </location>
</feature>
<evidence type="ECO:0000256" key="3">
    <source>
        <dbReference type="ARBA" id="ARBA00022692"/>
    </source>
</evidence>
<keyword evidence="2" id="KW-1003">Cell membrane</keyword>
<feature type="transmembrane region" description="Helical" evidence="6">
    <location>
        <begin position="174"/>
        <end position="199"/>
    </location>
</feature>